<dbReference type="OrthoDB" id="6111886at2759"/>
<proteinExistence type="predicted"/>
<dbReference type="CDD" id="cd00033">
    <property type="entry name" value="CCP"/>
    <property type="match status" value="1"/>
</dbReference>
<dbReference type="InterPro" id="IPR000436">
    <property type="entry name" value="Sushi_SCR_CCP_dom"/>
</dbReference>
<organism evidence="4 5">
    <name type="scientific">Crassostrea virginica</name>
    <name type="common">Eastern oyster</name>
    <dbReference type="NCBI Taxonomy" id="6565"/>
    <lineage>
        <taxon>Eukaryota</taxon>
        <taxon>Metazoa</taxon>
        <taxon>Spiralia</taxon>
        <taxon>Lophotrochozoa</taxon>
        <taxon>Mollusca</taxon>
        <taxon>Bivalvia</taxon>
        <taxon>Autobranchia</taxon>
        <taxon>Pteriomorphia</taxon>
        <taxon>Ostreida</taxon>
        <taxon>Ostreoidea</taxon>
        <taxon>Ostreidae</taxon>
        <taxon>Crassostrea</taxon>
    </lineage>
</organism>
<protein>
    <submittedName>
        <fullName evidence="5">Uncharacterized protein LOC111124347</fullName>
    </submittedName>
</protein>
<dbReference type="KEGG" id="cvn:111124347"/>
<dbReference type="AlphaFoldDB" id="A0A8B8D5G4"/>
<dbReference type="SUPFAM" id="SSF57535">
    <property type="entry name" value="Complement control module/SCR domain"/>
    <property type="match status" value="1"/>
</dbReference>
<dbReference type="GeneID" id="111124347"/>
<accession>A0A8B8D5G4</accession>
<evidence type="ECO:0000256" key="2">
    <source>
        <dbReference type="SAM" id="SignalP"/>
    </source>
</evidence>
<dbReference type="RefSeq" id="XP_022322905.1">
    <property type="nucleotide sequence ID" value="XM_022467197.1"/>
</dbReference>
<name>A0A8B8D5G4_CRAVI</name>
<sequence>MLLYRLIMKKICEILLLSAILYISVEANSEIGRYQVGKTESGRYLAHIDSGQPYICHFWGPANTHISKICSDKNKGNMTGGKYAYTFPRIGSSYPACPPLPNITNGYWKCPQSVYSIAVEVYASCAARCFRGFKLKEAKVIRCPESLKWEKFPDLHCSPENGYVQSSGEVDKHLPLSTSNFMREIALLLLGRFIP</sequence>
<feature type="signal peptide" evidence="2">
    <location>
        <begin position="1"/>
        <end position="27"/>
    </location>
</feature>
<reference evidence="5" key="1">
    <citation type="submission" date="2025-08" db="UniProtKB">
        <authorList>
            <consortium name="RefSeq"/>
        </authorList>
    </citation>
    <scope>IDENTIFICATION</scope>
    <source>
        <tissue evidence="5">Whole sample</tissue>
    </source>
</reference>
<dbReference type="InterPro" id="IPR035976">
    <property type="entry name" value="Sushi/SCR/CCP_sf"/>
</dbReference>
<evidence type="ECO:0000259" key="3">
    <source>
        <dbReference type="Pfam" id="PF00084"/>
    </source>
</evidence>
<evidence type="ECO:0000313" key="5">
    <source>
        <dbReference type="RefSeq" id="XP_022322905.1"/>
    </source>
</evidence>
<dbReference type="Proteomes" id="UP000694844">
    <property type="component" value="Chromosome 3"/>
</dbReference>
<keyword evidence="2" id="KW-0732">Signal</keyword>
<evidence type="ECO:0000256" key="1">
    <source>
        <dbReference type="ARBA" id="ARBA00023157"/>
    </source>
</evidence>
<keyword evidence="4" id="KW-1185">Reference proteome</keyword>
<gene>
    <name evidence="5" type="primary">LOC111124347</name>
</gene>
<dbReference type="Pfam" id="PF00084">
    <property type="entry name" value="Sushi"/>
    <property type="match status" value="1"/>
</dbReference>
<dbReference type="Gene3D" id="2.10.70.10">
    <property type="entry name" value="Complement Module, domain 1"/>
    <property type="match status" value="1"/>
</dbReference>
<feature type="domain" description="Sushi" evidence="3">
    <location>
        <begin position="97"/>
        <end position="157"/>
    </location>
</feature>
<feature type="chain" id="PRO_5034100125" evidence="2">
    <location>
        <begin position="28"/>
        <end position="195"/>
    </location>
</feature>
<keyword evidence="1" id="KW-1015">Disulfide bond</keyword>
<evidence type="ECO:0000313" key="4">
    <source>
        <dbReference type="Proteomes" id="UP000694844"/>
    </source>
</evidence>